<reference evidence="3" key="1">
    <citation type="submission" date="2023-06" db="EMBL/GenBank/DDBJ databases">
        <title>Phylogenetic Diversity of Rhizobium strains.</title>
        <authorList>
            <person name="Moura F.T."/>
            <person name="Helene L.C.F."/>
            <person name="Hungria M."/>
        </authorList>
    </citation>
    <scope>NUCLEOTIDE SEQUENCE</scope>
    <source>
        <strain evidence="3">CCGE526</strain>
    </source>
</reference>
<feature type="signal peptide" evidence="2">
    <location>
        <begin position="1"/>
        <end position="21"/>
    </location>
</feature>
<feature type="region of interest" description="Disordered" evidence="1">
    <location>
        <begin position="21"/>
        <end position="47"/>
    </location>
</feature>
<sequence>MFLKALSISLFTVGMATTAMAASSSSGARGDRGGWGDSPGAEDYSNYRNTIIGDRNASDTEEKDPNACWTLPRSADGKSIVAPSQANPVVPRRCN</sequence>
<dbReference type="Proteomes" id="UP001172645">
    <property type="component" value="Unassembled WGS sequence"/>
</dbReference>
<dbReference type="EMBL" id="JARFYM010000009">
    <property type="protein sequence ID" value="MDL2399858.1"/>
    <property type="molecule type" value="Genomic_DNA"/>
</dbReference>
<evidence type="ECO:0008006" key="5">
    <source>
        <dbReference type="Google" id="ProtNLM"/>
    </source>
</evidence>
<evidence type="ECO:0000256" key="2">
    <source>
        <dbReference type="SAM" id="SignalP"/>
    </source>
</evidence>
<evidence type="ECO:0000313" key="4">
    <source>
        <dbReference type="Proteomes" id="UP001172645"/>
    </source>
</evidence>
<comment type="caution">
    <text evidence="3">The sequence shown here is derived from an EMBL/GenBank/DDBJ whole genome shotgun (WGS) entry which is preliminary data.</text>
</comment>
<evidence type="ECO:0000313" key="3">
    <source>
        <dbReference type="EMBL" id="MDL2399858.1"/>
    </source>
</evidence>
<organism evidence="3 4">
    <name type="scientific">Rhizobium mayense</name>
    <dbReference type="NCBI Taxonomy" id="1312184"/>
    <lineage>
        <taxon>Bacteria</taxon>
        <taxon>Pseudomonadati</taxon>
        <taxon>Pseudomonadota</taxon>
        <taxon>Alphaproteobacteria</taxon>
        <taxon>Hyphomicrobiales</taxon>
        <taxon>Rhizobiaceae</taxon>
        <taxon>Rhizobium/Agrobacterium group</taxon>
        <taxon>Rhizobium</taxon>
    </lineage>
</organism>
<proteinExistence type="predicted"/>
<keyword evidence="2" id="KW-0732">Signal</keyword>
<gene>
    <name evidence="3" type="ORF">PY649_13205</name>
</gene>
<evidence type="ECO:0000256" key="1">
    <source>
        <dbReference type="SAM" id="MobiDB-lite"/>
    </source>
</evidence>
<protein>
    <recommendedName>
        <fullName evidence="5">Secreted protein</fullName>
    </recommendedName>
</protein>
<name>A0ABT7JVU8_9HYPH</name>
<feature type="chain" id="PRO_5046312911" description="Secreted protein" evidence="2">
    <location>
        <begin position="22"/>
        <end position="95"/>
    </location>
</feature>
<dbReference type="RefSeq" id="WP_285868898.1">
    <property type="nucleotide sequence ID" value="NZ_JARFYM010000009.1"/>
</dbReference>
<keyword evidence="4" id="KW-1185">Reference proteome</keyword>
<accession>A0ABT7JVU8</accession>